<sequence length="944" mass="106880">MSGFASEEYNSCKTWIAAQIQAGATWEQVKNLCVSPEFIDRELERLKYDELIIPLKMDLNMWRDLVKDIEGSYSPIVEMYGISADGNSNTLPIPTDSGSAWVRYKNSLLGKYTRKPKMSEAAVASIEKNSHWILNHIKRDTRAAGPVKGLVMGSVQSGKTANMIGLVSMAAHYDWNFIIVLSGTIDNLRKQTRDRFFDDLTQSGGVSWHILDRTSNPDYMVDIKTKERYLLEDLHLNTYQDGKTSGMWMHRYVTVCLKNSTRLRNLIKWLQAKPQRAAKLRILVIDDEADQASVNTRKMKEDLDEEEQERTAVNQLIIDLINGKDHEGAPSKAPFQAMNYISYTATPYANVLNEAYESSLYPKNFICSLPESNEYFGAKVIFGSKDDAKHTGLNIVREIPEAELKTLKLLHDGGAFTLPDEFKKSICWFLCAAAILRSREHKKPISMLIHTTALQSGHFEEYDVLKNWLIREANTGSILQLCRDVYESEKDEFTLKDLSEAYPDYGRLSQVNSEFPVFDKIETEIRILLSNIQNIMMGEDKSPVYREDGIHLCVDNCKANRLAEEGTYLRVIYPTSEQLSCMSKAPVFIVMGGNTLSRGLTIDGLVCTYFARSSNQADTLMQMARWFGYRSGYELLQRIWMPSAVRKKFELMEEIDEKLKAEFEDFMEKGRSPAQFGPKIMSTAKIAKFMLSAKNKTQNIEECEFDFSGDSYETTDFMDDQNILSENIQKTEAFLKKLGTAKKSEISDSAYIWRNVPVNTILNEFLGNGKYHIFDCSSLSADIPVFLTWLKGMNADGHYLKWNVAVSGDSKAAEYWYVEDKNIGKITRTKKKTHTPGYIDIGSLRSGRDVLCDVQKSALTPGQKLILDTAIKTGKNLISVRGTIGLEDIPLLLLYRISKDQGKDTKTREKIGSTEDVIGFSIIVPGDSIGKSHVKSVRVKIPVQ</sequence>
<evidence type="ECO:0000259" key="2">
    <source>
        <dbReference type="Pfam" id="PF10593"/>
    </source>
</evidence>
<comment type="caution">
    <text evidence="4">The sequence shown here is derived from an EMBL/GenBank/DDBJ whole genome shotgun (WGS) entry which is preliminary data.</text>
</comment>
<protein>
    <submittedName>
        <fullName evidence="4">Z1 domain-containing protein</fullName>
    </submittedName>
</protein>
<dbReference type="Proteomes" id="UP001211006">
    <property type="component" value="Unassembled WGS sequence"/>
</dbReference>
<accession>A0AAW6CP72</accession>
<dbReference type="RefSeq" id="WP_165924337.1">
    <property type="nucleotide sequence ID" value="NZ_JADMVW010000008.1"/>
</dbReference>
<evidence type="ECO:0000313" key="4">
    <source>
        <dbReference type="EMBL" id="MDB7934765.1"/>
    </source>
</evidence>
<dbReference type="EMBL" id="JAQLWO010000031">
    <property type="protein sequence ID" value="MDB7908352.1"/>
    <property type="molecule type" value="Genomic_DNA"/>
</dbReference>
<dbReference type="Proteomes" id="UP001211173">
    <property type="component" value="Unassembled WGS sequence"/>
</dbReference>
<name>A0AAW6CP72_FLAPL</name>
<evidence type="ECO:0000313" key="5">
    <source>
        <dbReference type="Proteomes" id="UP001211173"/>
    </source>
</evidence>
<evidence type="ECO:0000256" key="1">
    <source>
        <dbReference type="SAM" id="Coils"/>
    </source>
</evidence>
<organism evidence="4 5">
    <name type="scientific">Flavonifractor plautii</name>
    <name type="common">Fusobacterium plautii</name>
    <dbReference type="NCBI Taxonomy" id="292800"/>
    <lineage>
        <taxon>Bacteria</taxon>
        <taxon>Bacillati</taxon>
        <taxon>Bacillota</taxon>
        <taxon>Clostridia</taxon>
        <taxon>Eubacteriales</taxon>
        <taxon>Oscillospiraceae</taxon>
        <taxon>Flavonifractor</taxon>
    </lineage>
</organism>
<dbReference type="AlphaFoldDB" id="A0AAW6CP72"/>
<dbReference type="InterPro" id="IPR018310">
    <property type="entry name" value="Put_endonuclease_Z1-dom"/>
</dbReference>
<dbReference type="EMBL" id="JAQLWV010000029">
    <property type="protein sequence ID" value="MDB7934765.1"/>
    <property type="molecule type" value="Genomic_DNA"/>
</dbReference>
<reference evidence="4" key="1">
    <citation type="submission" date="2023-01" db="EMBL/GenBank/DDBJ databases">
        <title>Human gut microbiome strain richness.</title>
        <authorList>
            <person name="Chen-Liaw A."/>
        </authorList>
    </citation>
    <scope>NUCLEOTIDE SEQUENCE</scope>
    <source>
        <strain evidence="4">1001287st1_F4_1001285I_161205</strain>
        <strain evidence="3">2225st1_A6_2225SCRN_200828</strain>
    </source>
</reference>
<keyword evidence="1" id="KW-0175">Coiled coil</keyword>
<feature type="coiled-coil region" evidence="1">
    <location>
        <begin position="289"/>
        <end position="316"/>
    </location>
</feature>
<feature type="domain" description="Putative endonuclease Z1" evidence="2">
    <location>
        <begin position="422"/>
        <end position="683"/>
    </location>
</feature>
<evidence type="ECO:0000313" key="3">
    <source>
        <dbReference type="EMBL" id="MDB7908352.1"/>
    </source>
</evidence>
<dbReference type="Pfam" id="PF10593">
    <property type="entry name" value="Z1"/>
    <property type="match status" value="1"/>
</dbReference>
<gene>
    <name evidence="3" type="ORF">PND83_20405</name>
    <name evidence="4" type="ORF">PNE06_16905</name>
</gene>
<proteinExistence type="predicted"/>